<name>A0A011PUT1_9PROT</name>
<evidence type="ECO:0000313" key="1">
    <source>
        <dbReference type="EMBL" id="EXI80812.1"/>
    </source>
</evidence>
<dbReference type="Proteomes" id="UP000021816">
    <property type="component" value="Unassembled WGS sequence"/>
</dbReference>
<protein>
    <submittedName>
        <fullName evidence="1">Uncharacterized protein</fullName>
    </submittedName>
</protein>
<comment type="caution">
    <text evidence="1">The sequence shown here is derived from an EMBL/GenBank/DDBJ whole genome shotgun (WGS) entry which is preliminary data.</text>
</comment>
<dbReference type="PATRIC" id="fig|1454003.3.peg.1464"/>
<evidence type="ECO:0000313" key="2">
    <source>
        <dbReference type="Proteomes" id="UP000021816"/>
    </source>
</evidence>
<dbReference type="EMBL" id="JEMX01000028">
    <property type="protein sequence ID" value="EXI80812.1"/>
    <property type="molecule type" value="Genomic_DNA"/>
</dbReference>
<accession>A0A011PUT1</accession>
<proteinExistence type="predicted"/>
<sequence length="72" mass="7804">MVSCGAERAETASYVGAPAEEKAFSRTSLLANVDVLLALSIKVDAHSCCWQEAIVFLQNSLSLRRPRRVPLG</sequence>
<reference evidence="1 2" key="1">
    <citation type="submission" date="2014-02" db="EMBL/GenBank/DDBJ databases">
        <title>Expanding our view of genomic diversity in Candidatus Accumulibacter clades.</title>
        <authorList>
            <person name="Skennerton C.T."/>
            <person name="Barr J.J."/>
            <person name="Slater F.R."/>
            <person name="Bond P.L."/>
            <person name="Tyson G.W."/>
        </authorList>
    </citation>
    <scope>NUCLEOTIDE SEQUENCE [LARGE SCALE GENOMIC DNA]</scope>
    <source>
        <strain evidence="2">BA-92</strain>
    </source>
</reference>
<dbReference type="AlphaFoldDB" id="A0A011PUT1"/>
<organism evidence="1 2">
    <name type="scientific">Candidatus Accumulibacter appositus</name>
    <dbReference type="NCBI Taxonomy" id="1454003"/>
    <lineage>
        <taxon>Bacteria</taxon>
        <taxon>Pseudomonadati</taxon>
        <taxon>Pseudomonadota</taxon>
        <taxon>Betaproteobacteria</taxon>
        <taxon>Candidatus Accumulibacter</taxon>
    </lineage>
</organism>
<gene>
    <name evidence="1" type="ORF">AW10_01425</name>
</gene>